<dbReference type="EMBL" id="CP016171">
    <property type="protein sequence ID" value="ANN71515.1"/>
    <property type="molecule type" value="Genomic_DNA"/>
</dbReference>
<accession>A0A193FV52</accession>
<dbReference type="AlphaFoldDB" id="A0A193FV52"/>
<dbReference type="Proteomes" id="UP000092213">
    <property type="component" value="Chromosome"/>
</dbReference>
<proteinExistence type="predicted"/>
<sequence length="96" mass="10684">MRGEIFLLDRELQRENRRAREFADALRSLAAAVWQVRESRIEADGLDGLPADLFDLGHQAQKVAAVMAEPRNEDRVSALYRRLDGRAAAALGDGHA</sequence>
<organism evidence="1 2">
    <name type="scientific">Bordetella bronchialis</name>
    <dbReference type="NCBI Taxonomy" id="463025"/>
    <lineage>
        <taxon>Bacteria</taxon>
        <taxon>Pseudomonadati</taxon>
        <taxon>Pseudomonadota</taxon>
        <taxon>Betaproteobacteria</taxon>
        <taxon>Burkholderiales</taxon>
        <taxon>Alcaligenaceae</taxon>
        <taxon>Bordetella</taxon>
    </lineage>
</organism>
<gene>
    <name evidence="1" type="ORF">BAU08_09365</name>
</gene>
<evidence type="ECO:0000313" key="1">
    <source>
        <dbReference type="EMBL" id="ANN71515.1"/>
    </source>
</evidence>
<name>A0A193FV52_9BORD</name>
<evidence type="ECO:0000313" key="2">
    <source>
        <dbReference type="Proteomes" id="UP000092213"/>
    </source>
</evidence>
<reference evidence="1 2" key="1">
    <citation type="submission" date="2016-06" db="EMBL/GenBank/DDBJ databases">
        <title>Complete genome sequences of Bordetella bronchialis and Bordetella flabilis.</title>
        <authorList>
            <person name="LiPuma J.J."/>
            <person name="Spilker T."/>
        </authorList>
    </citation>
    <scope>NUCLEOTIDE SEQUENCE [LARGE SCALE GENOMIC DNA]</scope>
    <source>
        <strain evidence="1 2">AU17976</strain>
    </source>
</reference>
<dbReference type="STRING" id="463025.BAU08_09365"/>
<protein>
    <submittedName>
        <fullName evidence="1">Uncharacterized protein</fullName>
    </submittedName>
</protein>